<dbReference type="GO" id="GO:0003677">
    <property type="term" value="F:DNA binding"/>
    <property type="evidence" value="ECO:0007669"/>
    <property type="project" value="UniProtKB-KW"/>
</dbReference>
<dbReference type="InterPro" id="IPR001845">
    <property type="entry name" value="HTH_ArsR_DNA-bd_dom"/>
</dbReference>
<accession>A0A840IKQ1</accession>
<evidence type="ECO:0000313" key="3">
    <source>
        <dbReference type="EMBL" id="MBB4664594.1"/>
    </source>
</evidence>
<keyword evidence="3" id="KW-0238">DNA-binding</keyword>
<gene>
    <name evidence="3" type="ORF">BDZ31_004209</name>
</gene>
<evidence type="ECO:0000313" key="4">
    <source>
        <dbReference type="Proteomes" id="UP000585272"/>
    </source>
</evidence>
<protein>
    <submittedName>
        <fullName evidence="3">DNA-binding transcriptional ArsR family regulator</fullName>
    </submittedName>
</protein>
<evidence type="ECO:0000259" key="2">
    <source>
        <dbReference type="SMART" id="SM00418"/>
    </source>
</evidence>
<name>A0A840IKQ1_9ACTN</name>
<dbReference type="Gene3D" id="1.10.10.10">
    <property type="entry name" value="Winged helix-like DNA-binding domain superfamily/Winged helix DNA-binding domain"/>
    <property type="match status" value="1"/>
</dbReference>
<dbReference type="SMART" id="SM00418">
    <property type="entry name" value="HTH_ARSR"/>
    <property type="match status" value="1"/>
</dbReference>
<dbReference type="Proteomes" id="UP000585272">
    <property type="component" value="Unassembled WGS sequence"/>
</dbReference>
<proteinExistence type="predicted"/>
<dbReference type="InterPro" id="IPR036388">
    <property type="entry name" value="WH-like_DNA-bd_sf"/>
</dbReference>
<feature type="region of interest" description="Disordered" evidence="1">
    <location>
        <begin position="195"/>
        <end position="229"/>
    </location>
</feature>
<keyword evidence="4" id="KW-1185">Reference proteome</keyword>
<dbReference type="SUPFAM" id="SSF46785">
    <property type="entry name" value="Winged helix' DNA-binding domain"/>
    <property type="match status" value="1"/>
</dbReference>
<dbReference type="GO" id="GO:0003700">
    <property type="term" value="F:DNA-binding transcription factor activity"/>
    <property type="evidence" value="ECO:0007669"/>
    <property type="project" value="InterPro"/>
</dbReference>
<feature type="compositionally biased region" description="Basic residues" evidence="1">
    <location>
        <begin position="209"/>
        <end position="219"/>
    </location>
</feature>
<organism evidence="3 4">
    <name type="scientific">Conexibacter arvalis</name>
    <dbReference type="NCBI Taxonomy" id="912552"/>
    <lineage>
        <taxon>Bacteria</taxon>
        <taxon>Bacillati</taxon>
        <taxon>Actinomycetota</taxon>
        <taxon>Thermoleophilia</taxon>
        <taxon>Solirubrobacterales</taxon>
        <taxon>Conexibacteraceae</taxon>
        <taxon>Conexibacter</taxon>
    </lineage>
</organism>
<feature type="domain" description="HTH arsR-type" evidence="2">
    <location>
        <begin position="11"/>
        <end position="95"/>
    </location>
</feature>
<feature type="compositionally biased region" description="Low complexity" evidence="1">
    <location>
        <begin position="220"/>
        <end position="229"/>
    </location>
</feature>
<dbReference type="CDD" id="cd00090">
    <property type="entry name" value="HTH_ARSR"/>
    <property type="match status" value="1"/>
</dbReference>
<sequence>MKPYSDITDPRLIKALAHPLRIRILAILEDRELASPNELSELLGVSLGVMSYHVRRLHALGFLELVKRTPRRGAIEHHYRAKARPVVTDEGWAETPSIVKRAMVGASLEQVTGYVNTAAARGGFDRGDAHLSRRAVTLDEQGWRDLAGELENLMSKLEQIEGESAARLRDAGDEHGKSAMPSGVVLMLFEAAGVPEDGRQAGNGDGKHLGRRSSRRPRPLHAAAAGDLD</sequence>
<dbReference type="Pfam" id="PF12840">
    <property type="entry name" value="HTH_20"/>
    <property type="match status" value="1"/>
</dbReference>
<reference evidence="3 4" key="1">
    <citation type="submission" date="2020-08" db="EMBL/GenBank/DDBJ databases">
        <title>Genomic Encyclopedia of Archaeal and Bacterial Type Strains, Phase II (KMG-II): from individual species to whole genera.</title>
        <authorList>
            <person name="Goeker M."/>
        </authorList>
    </citation>
    <scope>NUCLEOTIDE SEQUENCE [LARGE SCALE GENOMIC DNA]</scope>
    <source>
        <strain evidence="3 4">DSM 23288</strain>
    </source>
</reference>
<dbReference type="EMBL" id="JACHNU010000008">
    <property type="protein sequence ID" value="MBB4664594.1"/>
    <property type="molecule type" value="Genomic_DNA"/>
</dbReference>
<evidence type="ECO:0000256" key="1">
    <source>
        <dbReference type="SAM" id="MobiDB-lite"/>
    </source>
</evidence>
<dbReference type="AlphaFoldDB" id="A0A840IKQ1"/>
<dbReference type="InterPro" id="IPR036390">
    <property type="entry name" value="WH_DNA-bd_sf"/>
</dbReference>
<dbReference type="InterPro" id="IPR011991">
    <property type="entry name" value="ArsR-like_HTH"/>
</dbReference>
<comment type="caution">
    <text evidence="3">The sequence shown here is derived from an EMBL/GenBank/DDBJ whole genome shotgun (WGS) entry which is preliminary data.</text>
</comment>
<dbReference type="RefSeq" id="WP_183344774.1">
    <property type="nucleotide sequence ID" value="NZ_JACHNU010000008.1"/>
</dbReference>